<feature type="transmembrane region" description="Helical" evidence="6">
    <location>
        <begin position="29"/>
        <end position="53"/>
    </location>
</feature>
<keyword evidence="3 6" id="KW-0812">Transmembrane</keyword>
<feature type="transmembrane region" description="Helical" evidence="6">
    <location>
        <begin position="182"/>
        <end position="203"/>
    </location>
</feature>
<dbReference type="RefSeq" id="WP_307688980.1">
    <property type="nucleotide sequence ID" value="NZ_JAUSRO010000004.1"/>
</dbReference>
<feature type="transmembrane region" description="Helical" evidence="6">
    <location>
        <begin position="241"/>
        <end position="259"/>
    </location>
</feature>
<comment type="caution">
    <text evidence="7">The sequence shown here is derived from an EMBL/GenBank/DDBJ whole genome shotgun (WGS) entry which is preliminary data.</text>
</comment>
<keyword evidence="2" id="KW-1003">Cell membrane</keyword>
<dbReference type="Pfam" id="PF03631">
    <property type="entry name" value="Virul_fac_BrkB"/>
    <property type="match status" value="1"/>
</dbReference>
<accession>A0ABT9S486</accession>
<dbReference type="PANTHER" id="PTHR30213:SF1">
    <property type="entry name" value="INNER MEMBRANE PROTEIN YHJD"/>
    <property type="match status" value="1"/>
</dbReference>
<dbReference type="InterPro" id="IPR017039">
    <property type="entry name" value="Virul_fac_BrkB"/>
</dbReference>
<comment type="subcellular location">
    <subcellularLocation>
        <location evidence="1">Cell membrane</location>
        <topology evidence="1">Multi-pass membrane protein</topology>
    </subcellularLocation>
</comment>
<keyword evidence="8" id="KW-1185">Reference proteome</keyword>
<dbReference type="PIRSF" id="PIRSF035875">
    <property type="entry name" value="RNase_BN"/>
    <property type="match status" value="1"/>
</dbReference>
<gene>
    <name evidence="7" type="ORF">J2W36_001404</name>
</gene>
<evidence type="ECO:0000256" key="2">
    <source>
        <dbReference type="ARBA" id="ARBA00022475"/>
    </source>
</evidence>
<organism evidence="7 8">
    <name type="scientific">Variovorax ginsengisoli</name>
    <dbReference type="NCBI Taxonomy" id="363844"/>
    <lineage>
        <taxon>Bacteria</taxon>
        <taxon>Pseudomonadati</taxon>
        <taxon>Pseudomonadota</taxon>
        <taxon>Betaproteobacteria</taxon>
        <taxon>Burkholderiales</taxon>
        <taxon>Comamonadaceae</taxon>
        <taxon>Variovorax</taxon>
    </lineage>
</organism>
<feature type="transmembrane region" description="Helical" evidence="6">
    <location>
        <begin position="90"/>
        <end position="112"/>
    </location>
</feature>
<dbReference type="Proteomes" id="UP001226867">
    <property type="component" value="Unassembled WGS sequence"/>
</dbReference>
<proteinExistence type="predicted"/>
<feature type="transmembrane region" description="Helical" evidence="6">
    <location>
        <begin position="65"/>
        <end position="84"/>
    </location>
</feature>
<protein>
    <submittedName>
        <fullName evidence="7">Membrane protein</fullName>
    </submittedName>
</protein>
<evidence type="ECO:0000256" key="1">
    <source>
        <dbReference type="ARBA" id="ARBA00004651"/>
    </source>
</evidence>
<feature type="transmembrane region" description="Helical" evidence="6">
    <location>
        <begin position="215"/>
        <end position="235"/>
    </location>
</feature>
<evidence type="ECO:0000256" key="5">
    <source>
        <dbReference type="ARBA" id="ARBA00023136"/>
    </source>
</evidence>
<evidence type="ECO:0000313" key="8">
    <source>
        <dbReference type="Proteomes" id="UP001226867"/>
    </source>
</evidence>
<evidence type="ECO:0000313" key="7">
    <source>
        <dbReference type="EMBL" id="MDP9899159.1"/>
    </source>
</evidence>
<dbReference type="EMBL" id="JAUSRO010000004">
    <property type="protein sequence ID" value="MDP9899159.1"/>
    <property type="molecule type" value="Genomic_DNA"/>
</dbReference>
<reference evidence="7 8" key="1">
    <citation type="submission" date="2023-07" db="EMBL/GenBank/DDBJ databases">
        <title>Sorghum-associated microbial communities from plants grown in Nebraska, USA.</title>
        <authorList>
            <person name="Schachtman D."/>
        </authorList>
    </citation>
    <scope>NUCLEOTIDE SEQUENCE [LARGE SCALE GENOMIC DNA]</scope>
    <source>
        <strain evidence="7 8">DS1607</strain>
    </source>
</reference>
<dbReference type="NCBIfam" id="TIGR00765">
    <property type="entry name" value="yihY_not_rbn"/>
    <property type="match status" value="1"/>
</dbReference>
<feature type="transmembrane region" description="Helical" evidence="6">
    <location>
        <begin position="139"/>
        <end position="162"/>
    </location>
</feature>
<name>A0ABT9S486_9BURK</name>
<dbReference type="PANTHER" id="PTHR30213">
    <property type="entry name" value="INNER MEMBRANE PROTEIN YHJD"/>
    <property type="match status" value="1"/>
</dbReference>
<sequence length="309" mass="32835">MNFSALLDLCKQAVISWKNDYAPSMGAALAYYTVFSVAPLLLIAISVAGLVFGQDAARGEIFAQLSGMMGAQGALAVQGMLEAVNKPTEGVVATVIGVTLLVVGATTVFGELQDSMDRIWRAPVRVQSSGIVSLLKVRLLSFSMIMGIGFLLMVSLVASAALSALGKWWSPLFGGWETLAQLVNFTFSFAMVTVAFAMIYKLLPRVRVQWRDVWVGAAVTALLFTVGKHLIGLYIGKSSVASGYGAAGSLVVVLVWVYYSAQIFLLGAEFTWVYAHAYGSLKGSVRPGSEAALEARTRTSAAGRPDGVQ</sequence>
<keyword evidence="4 6" id="KW-1133">Transmembrane helix</keyword>
<evidence type="ECO:0000256" key="6">
    <source>
        <dbReference type="SAM" id="Phobius"/>
    </source>
</evidence>
<evidence type="ECO:0000256" key="3">
    <source>
        <dbReference type="ARBA" id="ARBA00022692"/>
    </source>
</evidence>
<keyword evidence="5 6" id="KW-0472">Membrane</keyword>
<evidence type="ECO:0000256" key="4">
    <source>
        <dbReference type="ARBA" id="ARBA00022989"/>
    </source>
</evidence>